<gene>
    <name evidence="5" type="ORF">DASB73_000160</name>
</gene>
<dbReference type="PANTHER" id="PTHR18860">
    <property type="entry name" value="14-3-3 PROTEIN"/>
    <property type="match status" value="1"/>
</dbReference>
<dbReference type="EMBL" id="BTGC01000001">
    <property type="protein sequence ID" value="GMM49058.1"/>
    <property type="molecule type" value="Genomic_DNA"/>
</dbReference>
<dbReference type="SMART" id="SM00101">
    <property type="entry name" value="14_3_3"/>
    <property type="match status" value="1"/>
</dbReference>
<organism evidence="5 6">
    <name type="scientific">Starmerella bacillaris</name>
    <name type="common">Yeast</name>
    <name type="synonym">Candida zemplinina</name>
    <dbReference type="NCBI Taxonomy" id="1247836"/>
    <lineage>
        <taxon>Eukaryota</taxon>
        <taxon>Fungi</taxon>
        <taxon>Dikarya</taxon>
        <taxon>Ascomycota</taxon>
        <taxon>Saccharomycotina</taxon>
        <taxon>Dipodascomycetes</taxon>
        <taxon>Dipodascales</taxon>
        <taxon>Trichomonascaceae</taxon>
        <taxon>Starmerella</taxon>
    </lineage>
</organism>
<keyword evidence="6" id="KW-1185">Reference proteome</keyword>
<sequence length="273" mass="31798">MSEDKSYAEYKRNVFLARLAENAERFDEMAGYIHTVAEMTKDLNIEERNLLSIAYKNVVGSRRASWRFLNSFITELRDNSIESDAEASRHLELAQILKQKIEEQVLKSTKAVIDLVTNILLPNTDSSEVQIFYYKMVGDYYRYNTEFTEGEERQNNAGSAYDNYHEATELAEQSLSPTHPLRVGLALNFSVFYYEVLNSPSRACKLAEKSYDEAIPELDSLPDDQYHDSKLIMKLLRDNLSYWNSEIDENNVDLFQDEEEEEDTDDEDIERRD</sequence>
<proteinExistence type="inferred from homology"/>
<dbReference type="CDD" id="cd08774">
    <property type="entry name" value="14-3-3"/>
    <property type="match status" value="1"/>
</dbReference>
<evidence type="ECO:0000259" key="4">
    <source>
        <dbReference type="SMART" id="SM00101"/>
    </source>
</evidence>
<dbReference type="SUPFAM" id="SSF48445">
    <property type="entry name" value="14-3-3 protein"/>
    <property type="match status" value="1"/>
</dbReference>
<feature type="site" description="Interaction with phosphoserine on interacting protein" evidence="2">
    <location>
        <position position="142"/>
    </location>
</feature>
<feature type="domain" description="14-3-3" evidence="4">
    <location>
        <begin position="11"/>
        <end position="261"/>
    </location>
</feature>
<feature type="region of interest" description="Disordered" evidence="3">
    <location>
        <begin position="252"/>
        <end position="273"/>
    </location>
</feature>
<accession>A0AAV5RD32</accession>
<dbReference type="Proteomes" id="UP001362899">
    <property type="component" value="Unassembled WGS sequence"/>
</dbReference>
<evidence type="ECO:0000313" key="5">
    <source>
        <dbReference type="EMBL" id="GMM49058.1"/>
    </source>
</evidence>
<dbReference type="InterPro" id="IPR023410">
    <property type="entry name" value="14-3-3_domain"/>
</dbReference>
<dbReference type="AlphaFoldDB" id="A0AAV5RD32"/>
<evidence type="ECO:0000313" key="6">
    <source>
        <dbReference type="Proteomes" id="UP001362899"/>
    </source>
</evidence>
<reference evidence="5 6" key="1">
    <citation type="journal article" date="2023" name="Elife">
        <title>Identification of key yeast species and microbe-microbe interactions impacting larval growth of Drosophila in the wild.</title>
        <authorList>
            <person name="Mure A."/>
            <person name="Sugiura Y."/>
            <person name="Maeda R."/>
            <person name="Honda K."/>
            <person name="Sakurai N."/>
            <person name="Takahashi Y."/>
            <person name="Watada M."/>
            <person name="Katoh T."/>
            <person name="Gotoh A."/>
            <person name="Gotoh Y."/>
            <person name="Taniguchi I."/>
            <person name="Nakamura K."/>
            <person name="Hayashi T."/>
            <person name="Katayama T."/>
            <person name="Uemura T."/>
            <person name="Hattori Y."/>
        </authorList>
    </citation>
    <scope>NUCLEOTIDE SEQUENCE [LARGE SCALE GENOMIC DNA]</scope>
    <source>
        <strain evidence="5 6">SB-73</strain>
    </source>
</reference>
<evidence type="ECO:0000256" key="2">
    <source>
        <dbReference type="PIRSR" id="PIRSR000868-1"/>
    </source>
</evidence>
<comment type="caution">
    <text evidence="5">The sequence shown here is derived from an EMBL/GenBank/DDBJ whole genome shotgun (WGS) entry which is preliminary data.</text>
</comment>
<comment type="similarity">
    <text evidence="1">Belongs to the 14-3-3 family.</text>
</comment>
<dbReference type="InterPro" id="IPR036815">
    <property type="entry name" value="14-3-3_dom_sf"/>
</dbReference>
<dbReference type="Gene3D" id="1.20.190.20">
    <property type="entry name" value="14-3-3 domain"/>
    <property type="match status" value="1"/>
</dbReference>
<evidence type="ECO:0000256" key="1">
    <source>
        <dbReference type="ARBA" id="ARBA00006141"/>
    </source>
</evidence>
<dbReference type="PIRSF" id="PIRSF000868">
    <property type="entry name" value="14-3-3"/>
    <property type="match status" value="1"/>
</dbReference>
<feature type="site" description="Interaction with phosphoserine on interacting protein" evidence="2">
    <location>
        <position position="63"/>
    </location>
</feature>
<name>A0AAV5RD32_STABA</name>
<evidence type="ECO:0000256" key="3">
    <source>
        <dbReference type="SAM" id="MobiDB-lite"/>
    </source>
</evidence>
<protein>
    <recommendedName>
        <fullName evidence="4">14-3-3 domain-containing protein</fullName>
    </recommendedName>
</protein>
<dbReference type="PRINTS" id="PR00305">
    <property type="entry name" value="1433ZETA"/>
</dbReference>
<dbReference type="InterPro" id="IPR000308">
    <property type="entry name" value="14-3-3"/>
</dbReference>
<dbReference type="Pfam" id="PF00244">
    <property type="entry name" value="14-3-3"/>
    <property type="match status" value="1"/>
</dbReference>